<accession>A0A0C2ST85</accession>
<sequence length="68" mass="7260">MIGVMSFLCSIDADEIRINSGNAASTPLRRGTCRHSILSSAILDMREHSASRALSTPRGANMGRQTGI</sequence>
<feature type="region of interest" description="Disordered" evidence="1">
    <location>
        <begin position="49"/>
        <end position="68"/>
    </location>
</feature>
<proteinExistence type="predicted"/>
<reference evidence="2 3" key="1">
    <citation type="submission" date="2014-04" db="EMBL/GenBank/DDBJ databases">
        <title>Evolutionary Origins and Diversification of the Mycorrhizal Mutualists.</title>
        <authorList>
            <consortium name="DOE Joint Genome Institute"/>
            <consortium name="Mycorrhizal Genomics Consortium"/>
            <person name="Kohler A."/>
            <person name="Kuo A."/>
            <person name="Nagy L.G."/>
            <person name="Floudas D."/>
            <person name="Copeland A."/>
            <person name="Barry K.W."/>
            <person name="Cichocki N."/>
            <person name="Veneault-Fourrey C."/>
            <person name="LaButti K."/>
            <person name="Lindquist E.A."/>
            <person name="Lipzen A."/>
            <person name="Lundell T."/>
            <person name="Morin E."/>
            <person name="Murat C."/>
            <person name="Riley R."/>
            <person name="Ohm R."/>
            <person name="Sun H."/>
            <person name="Tunlid A."/>
            <person name="Henrissat B."/>
            <person name="Grigoriev I.V."/>
            <person name="Hibbett D.S."/>
            <person name="Martin F."/>
        </authorList>
    </citation>
    <scope>NUCLEOTIDE SEQUENCE [LARGE SCALE GENOMIC DNA]</scope>
    <source>
        <strain evidence="2 3">Koide BX008</strain>
    </source>
</reference>
<dbReference type="AlphaFoldDB" id="A0A0C2ST85"/>
<protein>
    <submittedName>
        <fullName evidence="2">Uncharacterized protein</fullName>
    </submittedName>
</protein>
<keyword evidence="3" id="KW-1185">Reference proteome</keyword>
<dbReference type="HOGENOM" id="CLU_2793431_0_0_1"/>
<organism evidence="2 3">
    <name type="scientific">Amanita muscaria (strain Koide BX008)</name>
    <dbReference type="NCBI Taxonomy" id="946122"/>
    <lineage>
        <taxon>Eukaryota</taxon>
        <taxon>Fungi</taxon>
        <taxon>Dikarya</taxon>
        <taxon>Basidiomycota</taxon>
        <taxon>Agaricomycotina</taxon>
        <taxon>Agaricomycetes</taxon>
        <taxon>Agaricomycetidae</taxon>
        <taxon>Agaricales</taxon>
        <taxon>Pluteineae</taxon>
        <taxon>Amanitaceae</taxon>
        <taxon>Amanita</taxon>
    </lineage>
</organism>
<evidence type="ECO:0000313" key="3">
    <source>
        <dbReference type="Proteomes" id="UP000054549"/>
    </source>
</evidence>
<dbReference type="Proteomes" id="UP000054549">
    <property type="component" value="Unassembled WGS sequence"/>
</dbReference>
<gene>
    <name evidence="2" type="ORF">M378DRAFT_160555</name>
</gene>
<dbReference type="InParanoid" id="A0A0C2ST85"/>
<evidence type="ECO:0000313" key="2">
    <source>
        <dbReference type="EMBL" id="KIL66565.1"/>
    </source>
</evidence>
<name>A0A0C2ST85_AMAMK</name>
<evidence type="ECO:0000256" key="1">
    <source>
        <dbReference type="SAM" id="MobiDB-lite"/>
    </source>
</evidence>
<dbReference type="EMBL" id="KN818235">
    <property type="protein sequence ID" value="KIL66565.1"/>
    <property type="molecule type" value="Genomic_DNA"/>
</dbReference>